<evidence type="ECO:0000256" key="1">
    <source>
        <dbReference type="SAM" id="MobiDB-lite"/>
    </source>
</evidence>
<dbReference type="EMBL" id="JAPWDV010000001">
    <property type="protein sequence ID" value="KAJ6221906.1"/>
    <property type="molecule type" value="Genomic_DNA"/>
</dbReference>
<dbReference type="AlphaFoldDB" id="A0A9Q0RQH0"/>
<evidence type="ECO:0000256" key="2">
    <source>
        <dbReference type="SAM" id="Phobius"/>
    </source>
</evidence>
<evidence type="ECO:0000313" key="3">
    <source>
        <dbReference type="EMBL" id="KAJ6221906.1"/>
    </source>
</evidence>
<keyword evidence="2" id="KW-0812">Transmembrane</keyword>
<dbReference type="Proteomes" id="UP001142055">
    <property type="component" value="Chromosome 1"/>
</dbReference>
<accession>A0A9Q0RQH0</accession>
<gene>
    <name evidence="3" type="ORF">RDWZM_000451</name>
</gene>
<organism evidence="3 4">
    <name type="scientific">Blomia tropicalis</name>
    <name type="common">Mite</name>
    <dbReference type="NCBI Taxonomy" id="40697"/>
    <lineage>
        <taxon>Eukaryota</taxon>
        <taxon>Metazoa</taxon>
        <taxon>Ecdysozoa</taxon>
        <taxon>Arthropoda</taxon>
        <taxon>Chelicerata</taxon>
        <taxon>Arachnida</taxon>
        <taxon>Acari</taxon>
        <taxon>Acariformes</taxon>
        <taxon>Sarcoptiformes</taxon>
        <taxon>Astigmata</taxon>
        <taxon>Glycyphagoidea</taxon>
        <taxon>Echimyopodidae</taxon>
        <taxon>Blomia</taxon>
    </lineage>
</organism>
<sequence length="475" mass="53959">MDSESSSSTESEQFSESMFANMIPSNISHHVSSLNQNNQSTNVNNNQHSFGRFWSENIKICEMITQAIQDITRDMDPIGAVLILVALIIAIVGVIAIICQCHMWKKSKRQRHYDTTSWLEYSLDREKLTKDNSQPPLPPHHQHHINNNNNLHNNIKLQRSMDSNNKMGSKLFPTPLRPISGPNSDHYSFRTPIGTKSSIVDIDQCQLVQSFMKHDQSGKQYLENMKKDKKHDGNNDLKKKKIKKDKMLVEKPKKNLFKRNNKIFDEMNERRLDTLPFFPPSLSSLSSTTKLTDISGTNRNLSGMRKEYETQTLELNLTGSDDGDSHTNLSIDEKIYERIANPTSVNTNTTLVMQIPTKRSPSPPIQSTRKINEEYGNIRKSRQLIPPNHITNNNYLPNGFNYHKSVKPQSTSGVSTLSKNPLYNEISDELFVNSEHNISPKSSVIGGFALEHDSRSANYSQMAYSTFIKAPSPPV</sequence>
<keyword evidence="2" id="KW-1133">Transmembrane helix</keyword>
<keyword evidence="4" id="KW-1185">Reference proteome</keyword>
<proteinExistence type="predicted"/>
<dbReference type="OrthoDB" id="10642759at2759"/>
<feature type="region of interest" description="Disordered" evidence="1">
    <location>
        <begin position="129"/>
        <end position="150"/>
    </location>
</feature>
<feature type="transmembrane region" description="Helical" evidence="2">
    <location>
        <begin position="78"/>
        <end position="99"/>
    </location>
</feature>
<keyword evidence="2" id="KW-0472">Membrane</keyword>
<name>A0A9Q0RQH0_BLOTA</name>
<evidence type="ECO:0000313" key="4">
    <source>
        <dbReference type="Proteomes" id="UP001142055"/>
    </source>
</evidence>
<comment type="caution">
    <text evidence="3">The sequence shown here is derived from an EMBL/GenBank/DDBJ whole genome shotgun (WGS) entry which is preliminary data.</text>
</comment>
<protein>
    <submittedName>
        <fullName evidence="3">Uncharacterized protein</fullName>
    </submittedName>
</protein>
<reference evidence="3" key="1">
    <citation type="submission" date="2022-12" db="EMBL/GenBank/DDBJ databases">
        <title>Genome assemblies of Blomia tropicalis.</title>
        <authorList>
            <person name="Cui Y."/>
        </authorList>
    </citation>
    <scope>NUCLEOTIDE SEQUENCE</scope>
    <source>
        <tissue evidence="3">Adult mites</tissue>
    </source>
</reference>